<organism evidence="8">
    <name type="scientific">Ditylum brightwellii</name>
    <dbReference type="NCBI Taxonomy" id="49249"/>
    <lineage>
        <taxon>Eukaryota</taxon>
        <taxon>Sar</taxon>
        <taxon>Stramenopiles</taxon>
        <taxon>Ochrophyta</taxon>
        <taxon>Bacillariophyta</taxon>
        <taxon>Mediophyceae</taxon>
        <taxon>Lithodesmiophycidae</taxon>
        <taxon>Lithodesmiales</taxon>
        <taxon>Lithodesmiaceae</taxon>
        <taxon>Ditylum</taxon>
    </lineage>
</organism>
<evidence type="ECO:0000256" key="1">
    <source>
        <dbReference type="ARBA" id="ARBA00022603"/>
    </source>
</evidence>
<dbReference type="InterPro" id="IPR001678">
    <property type="entry name" value="MeTrfase_RsmB-F_NOP2_dom"/>
</dbReference>
<feature type="region of interest" description="Disordered" evidence="6">
    <location>
        <begin position="1"/>
        <end position="40"/>
    </location>
</feature>
<dbReference type="PANTHER" id="PTHR22808:SF1">
    <property type="entry name" value="RNA CYTOSINE-C(5)-METHYLTRANSFERASE NSUN2-RELATED"/>
    <property type="match status" value="1"/>
</dbReference>
<dbReference type="GO" id="GO:0008173">
    <property type="term" value="F:RNA methyltransferase activity"/>
    <property type="evidence" value="ECO:0007669"/>
    <property type="project" value="InterPro"/>
</dbReference>
<keyword evidence="3 5" id="KW-0949">S-adenosyl-L-methionine</keyword>
<feature type="binding site" evidence="5">
    <location>
        <position position="322"/>
    </location>
    <ligand>
        <name>S-adenosyl-L-methionine</name>
        <dbReference type="ChEBI" id="CHEBI:59789"/>
    </ligand>
</feature>
<evidence type="ECO:0000256" key="5">
    <source>
        <dbReference type="PROSITE-ProRule" id="PRU01023"/>
    </source>
</evidence>
<evidence type="ECO:0000259" key="7">
    <source>
        <dbReference type="PROSITE" id="PS51686"/>
    </source>
</evidence>
<dbReference type="GO" id="GO:0003723">
    <property type="term" value="F:RNA binding"/>
    <property type="evidence" value="ECO:0007669"/>
    <property type="project" value="UniProtKB-UniRule"/>
</dbReference>
<feature type="binding site" evidence="5">
    <location>
        <position position="373"/>
    </location>
    <ligand>
        <name>S-adenosyl-L-methionine</name>
        <dbReference type="ChEBI" id="CHEBI:59789"/>
    </ligand>
</feature>
<keyword evidence="1 5" id="KW-0489">Methyltransferase</keyword>
<feature type="binding site" evidence="5">
    <location>
        <position position="354"/>
    </location>
    <ligand>
        <name>S-adenosyl-L-methionine</name>
        <dbReference type="ChEBI" id="CHEBI:59789"/>
    </ligand>
</feature>
<name>A0A7S2ETV3_9STRA</name>
<comment type="caution">
    <text evidence="5">Lacks conserved residue(s) required for the propagation of feature annotation.</text>
</comment>
<feature type="active site" description="Nucleophile" evidence="5">
    <location>
        <position position="426"/>
    </location>
</feature>
<dbReference type="Pfam" id="PF01189">
    <property type="entry name" value="Methyltr_RsmB-F"/>
    <property type="match status" value="1"/>
</dbReference>
<comment type="similarity">
    <text evidence="5">Belongs to the class I-like SAM-binding methyltransferase superfamily. RsmB/NOP family.</text>
</comment>
<dbReference type="SUPFAM" id="SSF53335">
    <property type="entry name" value="S-adenosyl-L-methionine-dependent methyltransferases"/>
    <property type="match status" value="1"/>
</dbReference>
<dbReference type="Gene3D" id="3.40.50.150">
    <property type="entry name" value="Vaccinia Virus protein VP39"/>
    <property type="match status" value="1"/>
</dbReference>
<reference evidence="8" key="1">
    <citation type="submission" date="2021-01" db="EMBL/GenBank/DDBJ databases">
        <authorList>
            <person name="Corre E."/>
            <person name="Pelletier E."/>
            <person name="Niang G."/>
            <person name="Scheremetjew M."/>
            <person name="Finn R."/>
            <person name="Kale V."/>
            <person name="Holt S."/>
            <person name="Cochrane G."/>
            <person name="Meng A."/>
            <person name="Brown T."/>
            <person name="Cohen L."/>
        </authorList>
    </citation>
    <scope>NUCLEOTIDE SEQUENCE</scope>
    <source>
        <strain evidence="8">Pop2</strain>
    </source>
</reference>
<evidence type="ECO:0000313" key="8">
    <source>
        <dbReference type="EMBL" id="CAD9353766.1"/>
    </source>
</evidence>
<feature type="compositionally biased region" description="Polar residues" evidence="6">
    <location>
        <begin position="82"/>
        <end position="91"/>
    </location>
</feature>
<dbReference type="CDD" id="cd02440">
    <property type="entry name" value="AdoMet_MTases"/>
    <property type="match status" value="1"/>
</dbReference>
<dbReference type="InterPro" id="IPR029063">
    <property type="entry name" value="SAM-dependent_MTases_sf"/>
</dbReference>
<evidence type="ECO:0000256" key="4">
    <source>
        <dbReference type="ARBA" id="ARBA00022884"/>
    </source>
</evidence>
<evidence type="ECO:0000256" key="6">
    <source>
        <dbReference type="SAM" id="MobiDB-lite"/>
    </source>
</evidence>
<dbReference type="PANTHER" id="PTHR22808">
    <property type="entry name" value="NCL1 YEAST -RELATED NOL1/NOP2/FMU SUN DOMAIN-CONTAINING"/>
    <property type="match status" value="1"/>
</dbReference>
<dbReference type="EMBL" id="HBGN01036080">
    <property type="protein sequence ID" value="CAD9353766.1"/>
    <property type="molecule type" value="Transcribed_RNA"/>
</dbReference>
<keyword evidence="2 5" id="KW-0808">Transferase</keyword>
<feature type="compositionally biased region" description="Low complexity" evidence="6">
    <location>
        <begin position="8"/>
        <end position="18"/>
    </location>
</feature>
<evidence type="ECO:0000256" key="3">
    <source>
        <dbReference type="ARBA" id="ARBA00022691"/>
    </source>
</evidence>
<protein>
    <recommendedName>
        <fullName evidence="7">SAM-dependent MTase RsmB/NOP-type domain-containing protein</fullName>
    </recommendedName>
</protein>
<feature type="compositionally biased region" description="Polar residues" evidence="6">
    <location>
        <begin position="28"/>
        <end position="40"/>
    </location>
</feature>
<accession>A0A7S2ETV3</accession>
<dbReference type="InterPro" id="IPR049560">
    <property type="entry name" value="MeTrfase_RsmB-F_NOP2_cat"/>
</dbReference>
<feature type="region of interest" description="Disordered" evidence="6">
    <location>
        <begin position="82"/>
        <end position="142"/>
    </location>
</feature>
<proteinExistence type="inferred from homology"/>
<keyword evidence="4 5" id="KW-0694">RNA-binding</keyword>
<dbReference type="AlphaFoldDB" id="A0A7S2ETV3"/>
<gene>
    <name evidence="8" type="ORF">DBRI1063_LOCUS23141</name>
</gene>
<feature type="domain" description="SAM-dependent MTase RsmB/NOP-type" evidence="7">
    <location>
        <begin position="168"/>
        <end position="579"/>
    </location>
</feature>
<dbReference type="InterPro" id="IPR023267">
    <property type="entry name" value="RCMT"/>
</dbReference>
<dbReference type="PRINTS" id="PR02008">
    <property type="entry name" value="RCMTFAMILY"/>
</dbReference>
<evidence type="ECO:0000256" key="2">
    <source>
        <dbReference type="ARBA" id="ARBA00022679"/>
    </source>
</evidence>
<feature type="compositionally biased region" description="Basic residues" evidence="6">
    <location>
        <begin position="104"/>
        <end position="113"/>
    </location>
</feature>
<dbReference type="PROSITE" id="PS51686">
    <property type="entry name" value="SAM_MT_RSMB_NOP"/>
    <property type="match status" value="1"/>
</dbReference>
<sequence length="582" mass="63868">MAKRKKSSSTTTTAATTTNNPLSDARRQTQTSSSKPVSKADQTAINLWHRKSGAGYALFVSYYGAQPMGVVAEQKIVDTLSNNSVGDTNFRQKQKQQGKGQSRAAKRRKKRKLGASSAVHDDEPVDSSLPASPQLLHNDHHRLNDSHPLFQAFNSNGRAKQYPHLLKYINALSRSLPLTFRLRKEGSAATAQHDAVIQELQSSQHNNLVSVVKYDPSQTIYQATAESELSKSNLSKVSPSLKELLVNGSQDGTLARQELGSMLPVLCLSAGNWLKPGSKVLDLCASPGSKTLQALEIAASSSSSPKRNETKNAKLGRVIANDVHSARLDSLKDAVDRSGLDDILTSRVTYTNFDASVFPPPKSGKLFDAIIADVPCSGDGTIRKDKHILPNWSPATGNALHGLQLKILMRALELIKVGGVVCYSTCSLNPVEDEAVVAAALKRMCNKNARKKNGDVKVEKDVQSAPAVELIEWPKDLLPDFKRRPGVEQWRIAGYSNSVDKDSTSDDDEGDVNDDFGQLSWYDSYEKAKEAGMAYVEETMWHPDEDENEEHGINLKYCSRLWPQDQDTGGFFVALIRKNRPI</sequence>
<dbReference type="GO" id="GO:0001510">
    <property type="term" value="P:RNA methylation"/>
    <property type="evidence" value="ECO:0007669"/>
    <property type="project" value="InterPro"/>
</dbReference>